<gene>
    <name evidence="1" type="ORF">SMTD_LOCUS18908</name>
</gene>
<dbReference type="AlphaFoldDB" id="A0A3P8H730"/>
<sequence length="165" mass="19235">MKDEKTFCQVIPLHVRRSHIQNVRNPFENIVFPSSKPDSVNISNRLNYPNEEFLQKEAFRNQHNQLVNYLDIIELNIVEQIFYPQLISVCIILPTTVQHNSNILSDHTEPFLSNYNSLSIFTMNIQALNNNIILNKVKKPLKQNKMNSLIRGFSSAAYKYICIEL</sequence>
<dbReference type="EMBL" id="UZAL01041336">
    <property type="protein sequence ID" value="VDP78334.1"/>
    <property type="molecule type" value="Genomic_DNA"/>
</dbReference>
<accession>A0A3P8H730</accession>
<keyword evidence="2" id="KW-1185">Reference proteome</keyword>
<organism evidence="1 2">
    <name type="scientific">Schistosoma mattheei</name>
    <dbReference type="NCBI Taxonomy" id="31246"/>
    <lineage>
        <taxon>Eukaryota</taxon>
        <taxon>Metazoa</taxon>
        <taxon>Spiralia</taxon>
        <taxon>Lophotrochozoa</taxon>
        <taxon>Platyhelminthes</taxon>
        <taxon>Trematoda</taxon>
        <taxon>Digenea</taxon>
        <taxon>Strigeidida</taxon>
        <taxon>Schistosomatoidea</taxon>
        <taxon>Schistosomatidae</taxon>
        <taxon>Schistosoma</taxon>
    </lineage>
</organism>
<dbReference type="Proteomes" id="UP000269396">
    <property type="component" value="Unassembled WGS sequence"/>
</dbReference>
<name>A0A3P8H730_9TREM</name>
<protein>
    <submittedName>
        <fullName evidence="1">Uncharacterized protein</fullName>
    </submittedName>
</protein>
<evidence type="ECO:0000313" key="1">
    <source>
        <dbReference type="EMBL" id="VDP78334.1"/>
    </source>
</evidence>
<reference evidence="1 2" key="1">
    <citation type="submission" date="2018-11" db="EMBL/GenBank/DDBJ databases">
        <authorList>
            <consortium name="Pathogen Informatics"/>
        </authorList>
    </citation>
    <scope>NUCLEOTIDE SEQUENCE [LARGE SCALE GENOMIC DNA]</scope>
    <source>
        <strain>Denwood</strain>
        <strain evidence="2">Zambia</strain>
    </source>
</reference>
<proteinExistence type="predicted"/>
<evidence type="ECO:0000313" key="2">
    <source>
        <dbReference type="Proteomes" id="UP000269396"/>
    </source>
</evidence>